<dbReference type="CDD" id="cd00761">
    <property type="entry name" value="Glyco_tranf_GTA_type"/>
    <property type="match status" value="1"/>
</dbReference>
<dbReference type="SUPFAM" id="SSF53448">
    <property type="entry name" value="Nucleotide-diphospho-sugar transferases"/>
    <property type="match status" value="1"/>
</dbReference>
<dbReference type="Pfam" id="PF00535">
    <property type="entry name" value="Glycos_transf_2"/>
    <property type="match status" value="1"/>
</dbReference>
<keyword evidence="5" id="KW-1185">Reference proteome</keyword>
<evidence type="ECO:0000259" key="3">
    <source>
        <dbReference type="Pfam" id="PF00535"/>
    </source>
</evidence>
<gene>
    <name evidence="4" type="ORF">JBL43_00135</name>
</gene>
<name>A0ABS0WKW9_9FLAO</name>
<dbReference type="EMBL" id="JAEHFJ010000001">
    <property type="protein sequence ID" value="MBJ2172625.1"/>
    <property type="molecule type" value="Genomic_DNA"/>
</dbReference>
<organism evidence="4 5">
    <name type="scientific">Aureibaculum flavum</name>
    <dbReference type="NCBI Taxonomy" id="2795986"/>
    <lineage>
        <taxon>Bacteria</taxon>
        <taxon>Pseudomonadati</taxon>
        <taxon>Bacteroidota</taxon>
        <taxon>Flavobacteriia</taxon>
        <taxon>Flavobacteriales</taxon>
        <taxon>Flavobacteriaceae</taxon>
        <taxon>Aureibaculum</taxon>
    </lineage>
</organism>
<dbReference type="Gene3D" id="3.90.550.10">
    <property type="entry name" value="Spore Coat Polysaccharide Biosynthesis Protein SpsA, Chain A"/>
    <property type="match status" value="1"/>
</dbReference>
<evidence type="ECO:0000313" key="5">
    <source>
        <dbReference type="Proteomes" id="UP000623301"/>
    </source>
</evidence>
<dbReference type="InterPro" id="IPR001173">
    <property type="entry name" value="Glyco_trans_2-like"/>
</dbReference>
<keyword evidence="2" id="KW-0808">Transferase</keyword>
<dbReference type="Proteomes" id="UP000623301">
    <property type="component" value="Unassembled WGS sequence"/>
</dbReference>
<sequence length="363" mass="42483">MVKFTPVKKRISIVIPMYNAENYIEQCLASILNQPLTKNDYEIIIINDGSKDGSLIKATEISKEDENITVFTQENKGVSAARNKGIDLANGKYIWFIDADDYIISDTANHLLSFAEKHDLDILQFNKIRTESRALNKTATKHIDISKIEIFNGKEYASKVDLNDSCCTNLYKKEFVLSTKIRFIEGKVMEDMTFNAELFPLAEKITHFPIDTYRYVINPNSIWTNKESNAFKKSIKDFIFMAKKFSEFIEYYNVNNIGTNIIKHKQQEMLYNVSKRLLMSNFNISEISTIMDDLSKNNLHPISPFNGKSFLRKVETFSFNNKYLFISTIFIYRMFKRPINYFIIKKHQRKRERLIKKTIVKFD</sequence>
<dbReference type="PANTHER" id="PTHR22916:SF51">
    <property type="entry name" value="GLYCOSYLTRANSFERASE EPSH-RELATED"/>
    <property type="match status" value="1"/>
</dbReference>
<comment type="caution">
    <text evidence="4">The sequence shown here is derived from an EMBL/GenBank/DDBJ whole genome shotgun (WGS) entry which is preliminary data.</text>
</comment>
<accession>A0ABS0WKW9</accession>
<evidence type="ECO:0000256" key="2">
    <source>
        <dbReference type="ARBA" id="ARBA00022679"/>
    </source>
</evidence>
<reference evidence="4 5" key="1">
    <citation type="submission" date="2020-12" db="EMBL/GenBank/DDBJ databases">
        <title>Aureibaculum luteum sp. nov. and Aureibaculum flavum sp. nov., novel members of the family Flavobacteriaceae isolated from Antarctic intertidal sediments.</title>
        <authorList>
            <person name="He X."/>
            <person name="Zhang X."/>
        </authorList>
    </citation>
    <scope>NUCLEOTIDE SEQUENCE [LARGE SCALE GENOMIC DNA]</scope>
    <source>
        <strain evidence="4 5">A20</strain>
    </source>
</reference>
<protein>
    <submittedName>
        <fullName evidence="4">Glycosyltransferase</fullName>
    </submittedName>
</protein>
<evidence type="ECO:0000313" key="4">
    <source>
        <dbReference type="EMBL" id="MBJ2172625.1"/>
    </source>
</evidence>
<evidence type="ECO:0000256" key="1">
    <source>
        <dbReference type="ARBA" id="ARBA00022676"/>
    </source>
</evidence>
<proteinExistence type="predicted"/>
<dbReference type="InterPro" id="IPR029044">
    <property type="entry name" value="Nucleotide-diphossugar_trans"/>
</dbReference>
<feature type="domain" description="Glycosyltransferase 2-like" evidence="3">
    <location>
        <begin position="12"/>
        <end position="174"/>
    </location>
</feature>
<keyword evidence="1" id="KW-0328">Glycosyltransferase</keyword>
<dbReference type="PANTHER" id="PTHR22916">
    <property type="entry name" value="GLYCOSYLTRANSFERASE"/>
    <property type="match status" value="1"/>
</dbReference>